<evidence type="ECO:0000256" key="9">
    <source>
        <dbReference type="SAM" id="Coils"/>
    </source>
</evidence>
<reference evidence="11" key="1">
    <citation type="submission" date="2020-08" db="EMBL/GenBank/DDBJ databases">
        <title>Multicomponent nature underlies the extraordinary mechanical properties of spider dragline silk.</title>
        <authorList>
            <person name="Kono N."/>
            <person name="Nakamura H."/>
            <person name="Mori M."/>
            <person name="Yoshida Y."/>
            <person name="Ohtoshi R."/>
            <person name="Malay A.D."/>
            <person name="Moran D.A.P."/>
            <person name="Tomita M."/>
            <person name="Numata K."/>
            <person name="Arakawa K."/>
        </authorList>
    </citation>
    <scope>NUCLEOTIDE SEQUENCE</scope>
</reference>
<accession>A0A8X6QRC8</accession>
<gene>
    <name evidence="11" type="primary">AVEN_167555_1</name>
    <name evidence="11" type="ORF">NPIL_483811</name>
</gene>
<evidence type="ECO:0000256" key="5">
    <source>
        <dbReference type="ARBA" id="ARBA00022776"/>
    </source>
</evidence>
<evidence type="ECO:0000256" key="1">
    <source>
        <dbReference type="ARBA" id="ARBA00004584"/>
    </source>
</evidence>
<keyword evidence="6 9" id="KW-0175">Coiled coil</keyword>
<dbReference type="Proteomes" id="UP000887013">
    <property type="component" value="Unassembled WGS sequence"/>
</dbReference>
<keyword evidence="7" id="KW-0131">Cell cycle</keyword>
<dbReference type="InterPro" id="IPR038275">
    <property type="entry name" value="Nuf2_N_sf"/>
</dbReference>
<proteinExistence type="inferred from homology"/>
<keyword evidence="5" id="KW-0498">Mitosis</keyword>
<comment type="caution">
    <text evidence="11">The sequence shown here is derived from an EMBL/GenBank/DDBJ whole genome shotgun (WGS) entry which is preliminary data.</text>
</comment>
<dbReference type="InterPro" id="IPR005549">
    <property type="entry name" value="Kinetochore_Nuf2_N"/>
</dbReference>
<name>A0A8X6QRC8_NEPPI</name>
<evidence type="ECO:0000259" key="10">
    <source>
        <dbReference type="Pfam" id="PF03800"/>
    </source>
</evidence>
<comment type="subcellular location">
    <subcellularLocation>
        <location evidence="1">Chromosome</location>
        <location evidence="1">Centromere</location>
    </subcellularLocation>
</comment>
<sequence length="461" mass="54211">MEKISTEDIKCKKSAKMAEGIQKLSEEELYECLKSLNVPVRLSDIKTPTKEFMIRVFDCCLKDLYIDITHQTLRPFHAIKHIEHPDMYEECQRLILFVIIINKIMNADGLVIYVRDIMYPKPKRTKKILNYLIVFWNHCLRKFANFQAIEENLLEERKEVEELLEKNKILQKQCDEHEYMLKNELPSKDELLSCNASKSQKRKELVKQEEAISEEYNAVKKKEIDLQTRITDIAVNIASTKELINELDQLILTSPEKISKEIQDMKELIRKEDIKVKEKENEMKDKKKKLEALAIVRENNAKDLQVLQDMKSVLEKLDERVKNFVMECQKVQEERENLKKLETELQYKEGAKCINEQKFAKIQMHYQKQKEAFNETLDMLQKNLVEEQNSLSFMKASNLELEQKMDDEVDAILEIVNVCKEAEKGTLKLQAEFESQMEAIVSTFAADCKEIKDKIMQNVVS</sequence>
<protein>
    <recommendedName>
        <fullName evidence="10">Kinetochore protein Nuf2 N-terminal domain-containing protein</fullName>
    </recommendedName>
</protein>
<keyword evidence="8" id="KW-0137">Centromere</keyword>
<keyword evidence="4" id="KW-0132">Cell division</keyword>
<dbReference type="GO" id="GO:0031262">
    <property type="term" value="C:Ndc80 complex"/>
    <property type="evidence" value="ECO:0007669"/>
    <property type="project" value="InterPro"/>
</dbReference>
<evidence type="ECO:0000256" key="4">
    <source>
        <dbReference type="ARBA" id="ARBA00022618"/>
    </source>
</evidence>
<evidence type="ECO:0000256" key="7">
    <source>
        <dbReference type="ARBA" id="ARBA00023306"/>
    </source>
</evidence>
<evidence type="ECO:0000313" key="12">
    <source>
        <dbReference type="Proteomes" id="UP000887013"/>
    </source>
</evidence>
<dbReference type="EMBL" id="BMAW01035729">
    <property type="protein sequence ID" value="GFU40888.1"/>
    <property type="molecule type" value="Genomic_DNA"/>
</dbReference>
<evidence type="ECO:0000256" key="8">
    <source>
        <dbReference type="ARBA" id="ARBA00023328"/>
    </source>
</evidence>
<organism evidence="11 12">
    <name type="scientific">Nephila pilipes</name>
    <name type="common">Giant wood spider</name>
    <name type="synonym">Nephila maculata</name>
    <dbReference type="NCBI Taxonomy" id="299642"/>
    <lineage>
        <taxon>Eukaryota</taxon>
        <taxon>Metazoa</taxon>
        <taxon>Ecdysozoa</taxon>
        <taxon>Arthropoda</taxon>
        <taxon>Chelicerata</taxon>
        <taxon>Arachnida</taxon>
        <taxon>Araneae</taxon>
        <taxon>Araneomorphae</taxon>
        <taxon>Entelegynae</taxon>
        <taxon>Araneoidea</taxon>
        <taxon>Nephilidae</taxon>
        <taxon>Nephila</taxon>
    </lineage>
</organism>
<keyword evidence="3" id="KW-0158">Chromosome</keyword>
<dbReference type="Gene3D" id="1.10.418.60">
    <property type="entry name" value="Ncd80 complex, Nuf2 subunit"/>
    <property type="match status" value="1"/>
</dbReference>
<keyword evidence="12" id="KW-1185">Reference proteome</keyword>
<evidence type="ECO:0000313" key="11">
    <source>
        <dbReference type="EMBL" id="GFU40888.1"/>
    </source>
</evidence>
<evidence type="ECO:0000256" key="6">
    <source>
        <dbReference type="ARBA" id="ARBA00023054"/>
    </source>
</evidence>
<dbReference type="Pfam" id="PF03800">
    <property type="entry name" value="Nuf2"/>
    <property type="match status" value="1"/>
</dbReference>
<comment type="similarity">
    <text evidence="2">Belongs to the NUF2 family.</text>
</comment>
<dbReference type="GO" id="GO:0051301">
    <property type="term" value="P:cell division"/>
    <property type="evidence" value="ECO:0007669"/>
    <property type="project" value="UniProtKB-KW"/>
</dbReference>
<feature type="domain" description="Kinetochore protein Nuf2 N-terminal" evidence="10">
    <location>
        <begin position="22"/>
        <end position="146"/>
    </location>
</feature>
<feature type="coiled-coil region" evidence="9">
    <location>
        <begin position="262"/>
        <end position="390"/>
    </location>
</feature>
<evidence type="ECO:0000256" key="2">
    <source>
        <dbReference type="ARBA" id="ARBA00005498"/>
    </source>
</evidence>
<dbReference type="OrthoDB" id="8194677at2759"/>
<evidence type="ECO:0000256" key="3">
    <source>
        <dbReference type="ARBA" id="ARBA00022454"/>
    </source>
</evidence>
<dbReference type="AlphaFoldDB" id="A0A8X6QRC8"/>
<feature type="coiled-coil region" evidence="9">
    <location>
        <begin position="146"/>
        <end position="222"/>
    </location>
</feature>